<dbReference type="Pfam" id="PF13333">
    <property type="entry name" value="rve_2"/>
    <property type="match status" value="1"/>
</dbReference>
<evidence type="ECO:0000313" key="2">
    <source>
        <dbReference type="EMBL" id="MBC1489342.1"/>
    </source>
</evidence>
<organism evidence="2 3">
    <name type="scientific">Listeria immobilis</name>
    <dbReference type="NCBI Taxonomy" id="2713502"/>
    <lineage>
        <taxon>Bacteria</taxon>
        <taxon>Bacillati</taxon>
        <taxon>Bacillota</taxon>
        <taxon>Bacilli</taxon>
        <taxon>Bacillales</taxon>
        <taxon>Listeriaceae</taxon>
        <taxon>Listeria</taxon>
    </lineage>
</organism>
<dbReference type="Proteomes" id="UP000561617">
    <property type="component" value="Unassembled WGS sequence"/>
</dbReference>
<dbReference type="AlphaFoldDB" id="A0A7X0X863"/>
<dbReference type="InterPro" id="IPR001584">
    <property type="entry name" value="Integrase_cat-core"/>
</dbReference>
<dbReference type="EMBL" id="JAASTW010000011">
    <property type="protein sequence ID" value="MBC1489342.1"/>
    <property type="molecule type" value="Genomic_DNA"/>
</dbReference>
<feature type="domain" description="Integrase catalytic" evidence="1">
    <location>
        <begin position="1"/>
        <end position="34"/>
    </location>
</feature>
<name>A0A7X0X863_9LIST</name>
<comment type="caution">
    <text evidence="2">The sequence shown here is derived from an EMBL/GenBank/DDBJ whole genome shotgun (WGS) entry which is preliminary data.</text>
</comment>
<gene>
    <name evidence="2" type="ORF">HCJ38_10065</name>
</gene>
<dbReference type="GO" id="GO:0015074">
    <property type="term" value="P:DNA integration"/>
    <property type="evidence" value="ECO:0007669"/>
    <property type="project" value="InterPro"/>
</dbReference>
<sequence length="35" mass="4518">FFSILKQELYYGKVYRSQNELRQAIENYIYYYNHY</sequence>
<dbReference type="InterPro" id="IPR012337">
    <property type="entry name" value="RNaseH-like_sf"/>
</dbReference>
<feature type="non-terminal residue" evidence="2">
    <location>
        <position position="1"/>
    </location>
</feature>
<evidence type="ECO:0000313" key="3">
    <source>
        <dbReference type="Proteomes" id="UP000561617"/>
    </source>
</evidence>
<evidence type="ECO:0000259" key="1">
    <source>
        <dbReference type="Pfam" id="PF13333"/>
    </source>
</evidence>
<proteinExistence type="predicted"/>
<protein>
    <submittedName>
        <fullName evidence="2">IS3 family transposase</fullName>
    </submittedName>
</protein>
<reference evidence="2 3" key="1">
    <citation type="submission" date="2020-03" db="EMBL/GenBank/DDBJ databases">
        <title>Soil Listeria distribution.</title>
        <authorList>
            <person name="Liao J."/>
            <person name="Wiedmann M."/>
        </authorList>
    </citation>
    <scope>NUCLEOTIDE SEQUENCE [LARGE SCALE GENOMIC DNA]</scope>
    <source>
        <strain evidence="2 3">FSL L7-1554</strain>
    </source>
</reference>
<dbReference type="SUPFAM" id="SSF53098">
    <property type="entry name" value="Ribonuclease H-like"/>
    <property type="match status" value="1"/>
</dbReference>
<accession>A0A7X0X863</accession>